<feature type="compositionally biased region" description="Polar residues" evidence="8">
    <location>
        <begin position="108"/>
        <end position="118"/>
    </location>
</feature>
<keyword evidence="11" id="KW-1185">Reference proteome</keyword>
<keyword evidence="3 10" id="KW-0689">Ribosomal protein</keyword>
<dbReference type="STRING" id="43265.A0A545W5L0"/>
<evidence type="ECO:0000256" key="1">
    <source>
        <dbReference type="ARBA" id="ARBA00004173"/>
    </source>
</evidence>
<feature type="region of interest" description="Disordered" evidence="8">
    <location>
        <begin position="106"/>
        <end position="141"/>
    </location>
</feature>
<evidence type="ECO:0000256" key="4">
    <source>
        <dbReference type="ARBA" id="ARBA00023128"/>
    </source>
</evidence>
<dbReference type="FunFam" id="1.10.455.10:FF:000006">
    <property type="entry name" value="37S ribosomal protein S7, mitochondrial"/>
    <property type="match status" value="1"/>
</dbReference>
<keyword evidence="5" id="KW-0687">Ribonucleoprotein</keyword>
<dbReference type="InterPro" id="IPR047988">
    <property type="entry name" value="Ribosomal_uS7m_fungi"/>
</dbReference>
<dbReference type="GO" id="GO:1990904">
    <property type="term" value="C:ribonucleoprotein complex"/>
    <property type="evidence" value="ECO:0007669"/>
    <property type="project" value="UniProtKB-KW"/>
</dbReference>
<comment type="function">
    <text evidence="6">Component of the mitochondrial ribosome (mitoribosome), a dedicated translation machinery responsible for the synthesis of mitochondrial genome-encoded proteins, including at least some of the essential transmembrane subunits of the mitochondrial respiratory chain. The mitoribosomes are attached to the mitochondrial inner membrane and translation products are cotranslationally integrated into the membrane.</text>
</comment>
<sequence>MSTSPPSSASGPTPWQDKLEEVCREAQILPPIFYIVSDRRGGRTAWSSRVTVQGKTLSARFWYDGKNLNNAKEDAAECAVNWLSVNTGSSNASTTTSTLSQIARSHRFQSNDAKSQLSDAAGPEAAGAPNSTIEASTSSPIDSIDDAALEQMLYGRGRTTQKGGLTEAQEAVLYRDGEIPPPESAEAVLAVGDAEAAELKADGQAGKHTQSLGHKWPLPQKPYPDGFNVKKRYHPVVEQITRLMMRDGKLASAHRNLAMTMNFLRMAPEPTFSPKFPLLPGTPPASHLSLNPILYLTVAIDSVAPLIRVKAIPGAGGGGRALDMPQPLTVRQRRRRAFTWILEAVEKKPSKGSGRTQFAHRLAEEIMAVVEGRSSVWEKRKLVHKQGTTARANVEKKVMIKKGISK</sequence>
<dbReference type="SUPFAM" id="SSF54768">
    <property type="entry name" value="dsRNA-binding domain-like"/>
    <property type="match status" value="1"/>
</dbReference>
<gene>
    <name evidence="10" type="ORF">IF1G_03279</name>
</gene>
<dbReference type="Proteomes" id="UP000315783">
    <property type="component" value="Unassembled WGS sequence"/>
</dbReference>
<evidence type="ECO:0000313" key="11">
    <source>
        <dbReference type="Proteomes" id="UP000315783"/>
    </source>
</evidence>
<dbReference type="Gene3D" id="3.30.160.20">
    <property type="match status" value="1"/>
</dbReference>
<dbReference type="CDD" id="cd00048">
    <property type="entry name" value="DSRM_SF"/>
    <property type="match status" value="1"/>
</dbReference>
<dbReference type="GO" id="GO:0005739">
    <property type="term" value="C:mitochondrion"/>
    <property type="evidence" value="ECO:0007669"/>
    <property type="project" value="UniProtKB-SubCell"/>
</dbReference>
<dbReference type="OrthoDB" id="9972728at2759"/>
<evidence type="ECO:0000256" key="2">
    <source>
        <dbReference type="ARBA" id="ARBA00007151"/>
    </source>
</evidence>
<protein>
    <recommendedName>
        <fullName evidence="7">Small ribosomal subunit protein uS7m</fullName>
    </recommendedName>
</protein>
<evidence type="ECO:0000256" key="6">
    <source>
        <dbReference type="ARBA" id="ARBA00037226"/>
    </source>
</evidence>
<proteinExistence type="inferred from homology"/>
<feature type="compositionally biased region" description="Polar residues" evidence="8">
    <location>
        <begin position="129"/>
        <end position="141"/>
    </location>
</feature>
<comment type="similarity">
    <text evidence="2">Belongs to the universal ribosomal protein uS7 family.</text>
</comment>
<evidence type="ECO:0000313" key="10">
    <source>
        <dbReference type="EMBL" id="TQV97536.1"/>
    </source>
</evidence>
<evidence type="ECO:0000256" key="8">
    <source>
        <dbReference type="SAM" id="MobiDB-lite"/>
    </source>
</evidence>
<dbReference type="InterPro" id="IPR036823">
    <property type="entry name" value="Ribosomal_uS7_dom_sf"/>
</dbReference>
<evidence type="ECO:0000256" key="5">
    <source>
        <dbReference type="ARBA" id="ARBA00023274"/>
    </source>
</evidence>
<comment type="caution">
    <text evidence="10">The sequence shown here is derived from an EMBL/GenBank/DDBJ whole genome shotgun (WGS) entry which is preliminary data.</text>
</comment>
<dbReference type="PANTHER" id="PTHR42030">
    <property type="entry name" value="DRBM DOMAIN-CONTAINING PROTEIN"/>
    <property type="match status" value="1"/>
</dbReference>
<feature type="domain" description="Small ribosomal subunit protein uS7" evidence="9">
    <location>
        <begin position="232"/>
        <end position="391"/>
    </location>
</feature>
<dbReference type="GO" id="GO:0005840">
    <property type="term" value="C:ribosome"/>
    <property type="evidence" value="ECO:0007669"/>
    <property type="project" value="UniProtKB-KW"/>
</dbReference>
<comment type="subcellular location">
    <subcellularLocation>
        <location evidence="1">Mitochondrion</location>
    </subcellularLocation>
</comment>
<dbReference type="InterPro" id="IPR023798">
    <property type="entry name" value="Ribosomal_uS7_dom"/>
</dbReference>
<dbReference type="Pfam" id="PF00177">
    <property type="entry name" value="Ribosomal_S7"/>
    <property type="match status" value="1"/>
</dbReference>
<organism evidence="10 11">
    <name type="scientific">Cordyceps javanica</name>
    <dbReference type="NCBI Taxonomy" id="43265"/>
    <lineage>
        <taxon>Eukaryota</taxon>
        <taxon>Fungi</taxon>
        <taxon>Dikarya</taxon>
        <taxon>Ascomycota</taxon>
        <taxon>Pezizomycotina</taxon>
        <taxon>Sordariomycetes</taxon>
        <taxon>Hypocreomycetidae</taxon>
        <taxon>Hypocreales</taxon>
        <taxon>Cordycipitaceae</taxon>
        <taxon>Cordyceps</taxon>
    </lineage>
</organism>
<evidence type="ECO:0000256" key="7">
    <source>
        <dbReference type="ARBA" id="ARBA00039306"/>
    </source>
</evidence>
<accession>A0A545W5L0</accession>
<evidence type="ECO:0000256" key="3">
    <source>
        <dbReference type="ARBA" id="ARBA00022980"/>
    </source>
</evidence>
<evidence type="ECO:0000259" key="9">
    <source>
        <dbReference type="Pfam" id="PF00177"/>
    </source>
</evidence>
<name>A0A545W5L0_9HYPO</name>
<dbReference type="PANTHER" id="PTHR42030:SF1">
    <property type="entry name" value="DRBM DOMAIN-CONTAINING PROTEIN"/>
    <property type="match status" value="1"/>
</dbReference>
<keyword evidence="4" id="KW-0496">Mitochondrion</keyword>
<reference evidence="10 11" key="1">
    <citation type="journal article" date="2019" name="Appl. Microbiol. Biotechnol.">
        <title>Genome sequence of Isaria javanica and comparative genome analysis insights into family S53 peptidase evolution in fungal entomopathogens.</title>
        <authorList>
            <person name="Lin R."/>
            <person name="Zhang X."/>
            <person name="Xin B."/>
            <person name="Zou M."/>
            <person name="Gao Y."/>
            <person name="Qin F."/>
            <person name="Hu Q."/>
            <person name="Xie B."/>
            <person name="Cheng X."/>
        </authorList>
    </citation>
    <scope>NUCLEOTIDE SEQUENCE [LARGE SCALE GENOMIC DNA]</scope>
    <source>
        <strain evidence="10 11">IJ1G</strain>
    </source>
</reference>
<dbReference type="AlphaFoldDB" id="A0A545W5L0"/>
<dbReference type="Gene3D" id="1.10.455.10">
    <property type="entry name" value="Ribosomal protein S7 domain"/>
    <property type="match status" value="1"/>
</dbReference>
<dbReference type="CDD" id="cd14868">
    <property type="entry name" value="uS7_Mitochondria_Fungi"/>
    <property type="match status" value="1"/>
</dbReference>
<dbReference type="SUPFAM" id="SSF47973">
    <property type="entry name" value="Ribosomal protein S7"/>
    <property type="match status" value="1"/>
</dbReference>
<dbReference type="EMBL" id="SPUK01000004">
    <property type="protein sequence ID" value="TQV97536.1"/>
    <property type="molecule type" value="Genomic_DNA"/>
</dbReference>